<dbReference type="CTD" id="171785"/>
<dbReference type="WormBase" id="Y39G10AR.11">
    <property type="protein sequence ID" value="CE26525"/>
    <property type="gene ID" value="WBGene00021469"/>
</dbReference>
<dbReference type="RefSeq" id="NP_490953.1">
    <property type="nucleotide sequence ID" value="NM_058552.4"/>
</dbReference>
<dbReference type="InParanoid" id="Q95XR6"/>
<feature type="coiled-coil region" evidence="1">
    <location>
        <begin position="288"/>
        <end position="322"/>
    </location>
</feature>
<sequence>MSQQQELPTYQQTSSSLERRVTELQDENKSLRLTLALRTDCEHELERVRNETHPGVEELEKKLASAENEIRVMESTNKELMATLATTRDQLGKMLRERNQLVKDVDELHEEIEKMESLYNKPADYASNSYTDNMKLMLDELNDQCRKWETEKAKLTEHFKEAETQLRRENVKLEAQKEDILNHTKNSEKMWNERLENITADFERLKSSSKPSGIRADQKMFQENEMKIQELNRKLKDALEAIEEIEDANSALRVDLERRGVEKCKMEEELNFHKGFLIAEQQSFLLDCANFENQIANLNKEMTELEELRDAYKQQIGEITEKHAQQTMTFSNEKAKFCHAMERVEEKWNAECVKLRDEIGGLQKMLFQSTKETMDKREIFDEESRECRRKIDELEGLLATQQAAAQRQITRLLAEIDDLNVQLSDTKSVQANAVKEWDVECAELEEEIYELIGKRKTEGKKLRTMQRKNTWLTASIRRLSEQRREELAAKKDEILKLNSLCELQRMEKVEWLSDLKKDVNAWKNETSVRIELKQKITDLEEQNEGLEEKVENVLAQYRSECELYQNSVSSLQMDRDRLRKDVDLYKGKAEILFTKFGDLVKTNDELEKKAHQKMLEADNLRKTVEFSNMEMTNVKALMAMEREQILEERHSTVRDLEEKLKNLTMTSSINKNLLAEARRSIARLTEDAKEQSEAQEFDRLRWNDQVDQLKEVNEELKKNLGVEVLESSDDSDCSSDSSSDSDCSSDSSDSEEDEEYRDMPKLKDETTAENSWELVGEEEEEAEQQQNN</sequence>
<keyword evidence="6" id="KW-1267">Proteomics identification</keyword>
<feature type="compositionally biased region" description="Low complexity" evidence="2">
    <location>
        <begin position="734"/>
        <end position="747"/>
    </location>
</feature>
<feature type="coiled-coil region" evidence="1">
    <location>
        <begin position="221"/>
        <end position="255"/>
    </location>
</feature>
<dbReference type="OrthoDB" id="5875154at2759"/>
<name>Q95XR6_CAEEL</name>
<protein>
    <submittedName>
        <fullName evidence="3">TPR_MLP1_2 domain-containing protein</fullName>
    </submittedName>
</protein>
<dbReference type="AlphaFoldDB" id="Q95XR6"/>
<dbReference type="SMR" id="Q95XR6"/>
<dbReference type="STRING" id="6239.Y39G10AR.11.2"/>
<dbReference type="AGR" id="WB:WBGene00021469"/>
<accession>Q95XR6</accession>
<gene>
    <name evidence="3" type="ORF">CELE_Y39G10AR.11</name>
    <name evidence="3 5" type="ORF">Y39G10AR.11</name>
</gene>
<organism evidence="3 4">
    <name type="scientific">Caenorhabditis elegans</name>
    <dbReference type="NCBI Taxonomy" id="6239"/>
    <lineage>
        <taxon>Eukaryota</taxon>
        <taxon>Metazoa</taxon>
        <taxon>Ecdysozoa</taxon>
        <taxon>Nematoda</taxon>
        <taxon>Chromadorea</taxon>
        <taxon>Rhabditida</taxon>
        <taxon>Rhabditina</taxon>
        <taxon>Rhabditomorpha</taxon>
        <taxon>Rhabditoidea</taxon>
        <taxon>Rhabditidae</taxon>
        <taxon>Peloderinae</taxon>
        <taxon>Caenorhabditis</taxon>
    </lineage>
</organism>
<dbReference type="KEGG" id="cel:CELE_Y39G10AR.11"/>
<dbReference type="GeneID" id="171785"/>
<dbReference type="EMBL" id="BX284601">
    <property type="protein sequence ID" value="CCD69909.1"/>
    <property type="molecule type" value="Genomic_DNA"/>
</dbReference>
<feature type="coiled-coil region" evidence="1">
    <location>
        <begin position="7"/>
        <end position="183"/>
    </location>
</feature>
<evidence type="ECO:0007829" key="6">
    <source>
        <dbReference type="PeptideAtlas" id="Q95XR6"/>
    </source>
</evidence>
<feature type="coiled-coil region" evidence="1">
    <location>
        <begin position="603"/>
        <end position="719"/>
    </location>
</feature>
<dbReference type="Bgee" id="WBGene00021469">
    <property type="expression patterns" value="Expressed in pharyngeal muscle cell (C elegans) and 3 other cell types or tissues"/>
</dbReference>
<dbReference type="PhylomeDB" id="Q95XR6"/>
<dbReference type="HOGENOM" id="CLU_350314_0_0_1"/>
<dbReference type="FunCoup" id="Q95XR6">
    <property type="interactions" value="572"/>
</dbReference>
<feature type="compositionally biased region" description="Acidic residues" evidence="2">
    <location>
        <begin position="775"/>
        <end position="788"/>
    </location>
</feature>
<evidence type="ECO:0000256" key="2">
    <source>
        <dbReference type="SAM" id="MobiDB-lite"/>
    </source>
</evidence>
<keyword evidence="1" id="KW-0175">Coiled coil</keyword>
<dbReference type="eggNOG" id="ENOG502QWGN">
    <property type="taxonomic scope" value="Eukaryota"/>
</dbReference>
<evidence type="ECO:0000313" key="3">
    <source>
        <dbReference type="EMBL" id="CCD69909.1"/>
    </source>
</evidence>
<reference evidence="3 4" key="1">
    <citation type="journal article" date="1998" name="Science">
        <title>Genome sequence of the nematode C. elegans: a platform for investigating biology.</title>
        <authorList>
            <consortium name="The C. elegans sequencing consortium"/>
            <person name="Sulson J.E."/>
            <person name="Waterston R."/>
        </authorList>
    </citation>
    <scope>NUCLEOTIDE SEQUENCE [LARGE SCALE GENOMIC DNA]</scope>
    <source>
        <strain evidence="3 4">Bristol N2</strain>
    </source>
</reference>
<dbReference type="OMA" id="TDCEHEL"/>
<evidence type="ECO:0000313" key="4">
    <source>
        <dbReference type="Proteomes" id="UP000001940"/>
    </source>
</evidence>
<dbReference type="PaxDb" id="6239-Y39G10AR.11.1"/>
<dbReference type="Proteomes" id="UP000001940">
    <property type="component" value="Chromosome I"/>
</dbReference>
<feature type="region of interest" description="Disordered" evidence="2">
    <location>
        <begin position="725"/>
        <end position="788"/>
    </location>
</feature>
<dbReference type="UCSC" id="Y39G10AR.11.3">
    <property type="organism name" value="c. elegans"/>
</dbReference>
<keyword evidence="4" id="KW-1185">Reference proteome</keyword>
<proteinExistence type="evidence at protein level"/>
<dbReference type="PeptideAtlas" id="Q95XR6"/>
<feature type="compositionally biased region" description="Basic and acidic residues" evidence="2">
    <location>
        <begin position="757"/>
        <end position="766"/>
    </location>
</feature>
<evidence type="ECO:0000313" key="5">
    <source>
        <dbReference type="WormBase" id="Y39G10AR.11"/>
    </source>
</evidence>
<evidence type="ECO:0000256" key="1">
    <source>
        <dbReference type="SAM" id="Coils"/>
    </source>
</evidence>
<feature type="coiled-coil region" evidence="1">
    <location>
        <begin position="529"/>
        <end position="574"/>
    </location>
</feature>